<protein>
    <submittedName>
        <fullName evidence="1">Uncharacterized protein</fullName>
    </submittedName>
</protein>
<name>A0A2V1GUG0_9GAMM</name>
<dbReference type="Proteomes" id="UP000244906">
    <property type="component" value="Unassembled WGS sequence"/>
</dbReference>
<dbReference type="EMBL" id="QDDL01000005">
    <property type="protein sequence ID" value="PVZ68287.1"/>
    <property type="molecule type" value="Genomic_DNA"/>
</dbReference>
<dbReference type="AlphaFoldDB" id="A0A2V1GUG0"/>
<accession>A0A2V1GUG0</accession>
<keyword evidence="2" id="KW-1185">Reference proteome</keyword>
<proteinExistence type="predicted"/>
<sequence length="252" mass="29219">MSCGLISVRPESTNQLISYQGNRKDVSLMLNPQTSWQLFPALESSMKQLVLFLTIFLLSATSNADQYTSHVKLDCAPSLGYFKFEYNRVYSNFYSSREERKVDDKLNNFLPFKNVSCNLPMGLLEFKITKERQGNSDYYLDVHFKGKKVLSDIYMEVAGFYSDENKYILKEIQGDYFDKRDTDYLPSFVFIFKKNYSNIFIPVSINPFEESLSKEQLINRIESKFQNIKKELLEEAKKPPPAGCVLRPSEIG</sequence>
<comment type="caution">
    <text evidence="1">The sequence shown here is derived from an EMBL/GenBank/DDBJ whole genome shotgun (WGS) entry which is preliminary data.</text>
</comment>
<reference evidence="1 2" key="1">
    <citation type="submission" date="2018-04" db="EMBL/GenBank/DDBJ databases">
        <title>Thalassorhabdus spongiae gen. nov., sp. nov., isolated from a marine sponge in South-West Iceland.</title>
        <authorList>
            <person name="Knobloch S."/>
            <person name="Daussin A."/>
            <person name="Johannsson R."/>
            <person name="Marteinsson V.T."/>
        </authorList>
    </citation>
    <scope>NUCLEOTIDE SEQUENCE [LARGE SCALE GENOMIC DNA]</scope>
    <source>
        <strain evidence="1 2">Hp12</strain>
    </source>
</reference>
<gene>
    <name evidence="1" type="ORF">DC094_13440</name>
</gene>
<organism evidence="1 2">
    <name type="scientific">Pelagibaculum spongiae</name>
    <dbReference type="NCBI Taxonomy" id="2080658"/>
    <lineage>
        <taxon>Bacteria</taxon>
        <taxon>Pseudomonadati</taxon>
        <taxon>Pseudomonadota</taxon>
        <taxon>Gammaproteobacteria</taxon>
        <taxon>Oceanospirillales</taxon>
        <taxon>Pelagibaculum</taxon>
    </lineage>
</organism>
<evidence type="ECO:0000313" key="1">
    <source>
        <dbReference type="EMBL" id="PVZ68287.1"/>
    </source>
</evidence>
<evidence type="ECO:0000313" key="2">
    <source>
        <dbReference type="Proteomes" id="UP000244906"/>
    </source>
</evidence>